<keyword evidence="4" id="KW-0119">Carbohydrate metabolism</keyword>
<accession>A0A084AF50</accession>
<dbReference type="SUPFAM" id="SSF57180">
    <property type="entry name" value="Cellulose-binding domain"/>
    <property type="match status" value="1"/>
</dbReference>
<keyword evidence="2 5" id="KW-0732">Signal</keyword>
<dbReference type="InterPro" id="IPR035971">
    <property type="entry name" value="CBD_sf"/>
</dbReference>
<dbReference type="Pfam" id="PF00544">
    <property type="entry name" value="Pectate_lyase_4"/>
    <property type="match status" value="1"/>
</dbReference>
<feature type="chain" id="PRO_5001770831" description="CBM1 domain-containing protein" evidence="5">
    <location>
        <begin position="17"/>
        <end position="357"/>
    </location>
</feature>
<dbReference type="OrthoDB" id="2119228at2759"/>
<dbReference type="PANTHER" id="PTHR31683">
    <property type="entry name" value="PECTATE LYASE 18-RELATED"/>
    <property type="match status" value="1"/>
</dbReference>
<name>A0A084AF50_STACB</name>
<keyword evidence="3 4" id="KW-0456">Lyase</keyword>
<evidence type="ECO:0000259" key="6">
    <source>
        <dbReference type="PROSITE" id="PS51164"/>
    </source>
</evidence>
<evidence type="ECO:0000256" key="2">
    <source>
        <dbReference type="ARBA" id="ARBA00022729"/>
    </source>
</evidence>
<dbReference type="PROSITE" id="PS51164">
    <property type="entry name" value="CBM1_2"/>
    <property type="match status" value="1"/>
</dbReference>
<comment type="subcellular location">
    <subcellularLocation>
        <location evidence="4">Secreted</location>
    </subcellularLocation>
</comment>
<dbReference type="Gene3D" id="2.160.20.10">
    <property type="entry name" value="Single-stranded right-handed beta-helix, Pectin lyase-like"/>
    <property type="match status" value="1"/>
</dbReference>
<keyword evidence="4" id="KW-0624">Polysaccharide degradation</keyword>
<sequence length="357" mass="37743">MIIAAILFAGLAAAQSTSPNWGQCGGSGWNGPRVCNPGWVCTYLNQWHSQCLAAPTPSTVECTNPVNVAQGSGGNVVGGGTAGSTVVTTCDALRAAAQQRRVVIRISGMLAHCGIVDVSQSSTIIGVGNNSGLVDGGLRMRSISGVSSINQVLVRNLKFHRPPRGNASLSIESAGSIVIDHNEFRNDGIRGDKDAFGPQVEIIHGSSLVTISWNVFRDHWRGSSVRQNSRNGAPFLTTYHNNFWSNIDSETPSVRDSAVHVFSSCFENIPTSGIDLGQEGWALVENNRFINVTQAIATNLDAVAQGFATERNNIFNNSSTAITQIGHVAPTYGYGMEAASCICDRVRASAGVGVLNL</sequence>
<dbReference type="InterPro" id="IPR000254">
    <property type="entry name" value="CBD"/>
</dbReference>
<reference evidence="7 8" key="1">
    <citation type="journal article" date="2014" name="BMC Genomics">
        <title>Comparative genome sequencing reveals chemotype-specific gene clusters in the toxigenic black mold Stachybotrys.</title>
        <authorList>
            <person name="Semeiks J."/>
            <person name="Borek D."/>
            <person name="Otwinowski Z."/>
            <person name="Grishin N.V."/>
        </authorList>
    </citation>
    <scope>NUCLEOTIDE SEQUENCE [LARGE SCALE GENOMIC DNA]</scope>
    <source>
        <strain evidence="8">CBS 109288 / IBT 7711</strain>
    </source>
</reference>
<evidence type="ECO:0000313" key="8">
    <source>
        <dbReference type="Proteomes" id="UP000028045"/>
    </source>
</evidence>
<organism evidence="7 8">
    <name type="scientific">Stachybotrys chartarum (strain CBS 109288 / IBT 7711)</name>
    <name type="common">Toxic black mold</name>
    <name type="synonym">Stilbospora chartarum</name>
    <dbReference type="NCBI Taxonomy" id="1280523"/>
    <lineage>
        <taxon>Eukaryota</taxon>
        <taxon>Fungi</taxon>
        <taxon>Dikarya</taxon>
        <taxon>Ascomycota</taxon>
        <taxon>Pezizomycotina</taxon>
        <taxon>Sordariomycetes</taxon>
        <taxon>Hypocreomycetidae</taxon>
        <taxon>Hypocreales</taxon>
        <taxon>Stachybotryaceae</taxon>
        <taxon>Stachybotrys</taxon>
    </lineage>
</organism>
<proteinExistence type="inferred from homology"/>
<dbReference type="EMBL" id="KL649613">
    <property type="protein sequence ID" value="KEY63929.1"/>
    <property type="molecule type" value="Genomic_DNA"/>
</dbReference>
<protein>
    <recommendedName>
        <fullName evidence="6">CBM1 domain-containing protein</fullName>
    </recommendedName>
</protein>
<dbReference type="Proteomes" id="UP000028045">
    <property type="component" value="Unassembled WGS sequence"/>
</dbReference>
<dbReference type="InterPro" id="IPR011050">
    <property type="entry name" value="Pectin_lyase_fold/virulence"/>
</dbReference>
<keyword evidence="8" id="KW-1185">Reference proteome</keyword>
<keyword evidence="4" id="KW-0964">Secreted</keyword>
<dbReference type="GO" id="GO:0030248">
    <property type="term" value="F:cellulose binding"/>
    <property type="evidence" value="ECO:0007669"/>
    <property type="project" value="InterPro"/>
</dbReference>
<evidence type="ECO:0000313" key="7">
    <source>
        <dbReference type="EMBL" id="KEY63929.1"/>
    </source>
</evidence>
<comment type="similarity">
    <text evidence="1 4">Belongs to the polysaccharide lyase 1 family.</text>
</comment>
<feature type="domain" description="CBM1" evidence="6">
    <location>
        <begin position="16"/>
        <end position="52"/>
    </location>
</feature>
<evidence type="ECO:0000256" key="4">
    <source>
        <dbReference type="RuleBase" id="RU361173"/>
    </source>
</evidence>
<dbReference type="Pfam" id="PF00734">
    <property type="entry name" value="CBM_1"/>
    <property type="match status" value="1"/>
</dbReference>
<gene>
    <name evidence="7" type="ORF">S7711_10270</name>
</gene>
<dbReference type="SMART" id="SM00236">
    <property type="entry name" value="fCBD"/>
    <property type="match status" value="1"/>
</dbReference>
<dbReference type="SMART" id="SM00656">
    <property type="entry name" value="Amb_all"/>
    <property type="match status" value="1"/>
</dbReference>
<evidence type="ECO:0000256" key="5">
    <source>
        <dbReference type="SAM" id="SignalP"/>
    </source>
</evidence>
<dbReference type="InterPro" id="IPR012334">
    <property type="entry name" value="Pectin_lyas_fold"/>
</dbReference>
<evidence type="ECO:0000256" key="3">
    <source>
        <dbReference type="ARBA" id="ARBA00023239"/>
    </source>
</evidence>
<dbReference type="GO" id="GO:0000272">
    <property type="term" value="P:polysaccharide catabolic process"/>
    <property type="evidence" value="ECO:0007669"/>
    <property type="project" value="UniProtKB-KW"/>
</dbReference>
<feature type="signal peptide" evidence="5">
    <location>
        <begin position="1"/>
        <end position="16"/>
    </location>
</feature>
<dbReference type="InterPro" id="IPR002022">
    <property type="entry name" value="Pec_lyase"/>
</dbReference>
<dbReference type="PANTHER" id="PTHR31683:SF18">
    <property type="entry name" value="PECTATE LYASE 21-RELATED"/>
    <property type="match status" value="1"/>
</dbReference>
<dbReference type="GO" id="GO:0005576">
    <property type="term" value="C:extracellular region"/>
    <property type="evidence" value="ECO:0007669"/>
    <property type="project" value="UniProtKB-SubCell"/>
</dbReference>
<dbReference type="SUPFAM" id="SSF51126">
    <property type="entry name" value="Pectin lyase-like"/>
    <property type="match status" value="1"/>
</dbReference>
<dbReference type="InterPro" id="IPR045032">
    <property type="entry name" value="PEL"/>
</dbReference>
<dbReference type="GO" id="GO:0030570">
    <property type="term" value="F:pectate lyase activity"/>
    <property type="evidence" value="ECO:0007669"/>
    <property type="project" value="InterPro"/>
</dbReference>
<dbReference type="PROSITE" id="PS00562">
    <property type="entry name" value="CBM1_1"/>
    <property type="match status" value="1"/>
</dbReference>
<evidence type="ECO:0000256" key="1">
    <source>
        <dbReference type="ARBA" id="ARBA00010980"/>
    </source>
</evidence>
<dbReference type="AlphaFoldDB" id="A0A084AF50"/>
<dbReference type="HOGENOM" id="CLU_021894_0_0_1"/>